<evidence type="ECO:0000313" key="2">
    <source>
        <dbReference type="EMBL" id="KLU04277.1"/>
    </source>
</evidence>
<comment type="caution">
    <text evidence="2">The sequence shown here is derived from an EMBL/GenBank/DDBJ whole genome shotgun (WGS) entry which is preliminary data.</text>
</comment>
<dbReference type="EMBL" id="LECT01000029">
    <property type="protein sequence ID" value="KLU04277.1"/>
    <property type="molecule type" value="Genomic_DNA"/>
</dbReference>
<gene>
    <name evidence="2" type="ORF">RISK_003863</name>
</gene>
<dbReference type="Proteomes" id="UP000036367">
    <property type="component" value="Unassembled WGS sequence"/>
</dbReference>
<feature type="compositionally biased region" description="Basic residues" evidence="1">
    <location>
        <begin position="32"/>
        <end position="42"/>
    </location>
</feature>
<evidence type="ECO:0000256" key="1">
    <source>
        <dbReference type="SAM" id="MobiDB-lite"/>
    </source>
</evidence>
<dbReference type="AlphaFoldDB" id="A0A0J1BCE3"/>
<sequence>MNLNSSEGYQSSVTFSLTADAGCKNLPEPHRHVGLKGHRAHARVATERTAQAKKIARCETHRAIKS</sequence>
<reference evidence="2" key="1">
    <citation type="submission" date="2015-05" db="EMBL/GenBank/DDBJ databases">
        <title>Permanent draft genome of Rhodopirellula islandicus K833.</title>
        <authorList>
            <person name="Kizina J."/>
            <person name="Richter M."/>
            <person name="Glockner F.O."/>
            <person name="Harder J."/>
        </authorList>
    </citation>
    <scope>NUCLEOTIDE SEQUENCE [LARGE SCALE GENOMIC DNA]</scope>
    <source>
        <strain evidence="2">K833</strain>
    </source>
</reference>
<name>A0A0J1BCE3_RHOIS</name>
<organism evidence="2 3">
    <name type="scientific">Rhodopirellula islandica</name>
    <dbReference type="NCBI Taxonomy" id="595434"/>
    <lineage>
        <taxon>Bacteria</taxon>
        <taxon>Pseudomonadati</taxon>
        <taxon>Planctomycetota</taxon>
        <taxon>Planctomycetia</taxon>
        <taxon>Pirellulales</taxon>
        <taxon>Pirellulaceae</taxon>
        <taxon>Rhodopirellula</taxon>
    </lineage>
</organism>
<dbReference type="STRING" id="595434.RISK_003863"/>
<evidence type="ECO:0000313" key="3">
    <source>
        <dbReference type="Proteomes" id="UP000036367"/>
    </source>
</evidence>
<dbReference type="PATRIC" id="fig|595434.4.peg.3666"/>
<proteinExistence type="predicted"/>
<accession>A0A0J1BCE3</accession>
<feature type="region of interest" description="Disordered" evidence="1">
    <location>
        <begin position="21"/>
        <end position="66"/>
    </location>
</feature>
<protein>
    <submittedName>
        <fullName evidence="2">Uncharacterized protein</fullName>
    </submittedName>
</protein>
<feature type="compositionally biased region" description="Basic and acidic residues" evidence="1">
    <location>
        <begin position="56"/>
        <end position="66"/>
    </location>
</feature>
<keyword evidence="3" id="KW-1185">Reference proteome</keyword>